<protein>
    <recommendedName>
        <fullName evidence="3">DUF2384 domain-containing protein</fullName>
    </recommendedName>
</protein>
<evidence type="ECO:0008006" key="3">
    <source>
        <dbReference type="Google" id="ProtNLM"/>
    </source>
</evidence>
<proteinExistence type="predicted"/>
<evidence type="ECO:0000313" key="1">
    <source>
        <dbReference type="EMBL" id="BDL44225.1"/>
    </source>
</evidence>
<reference evidence="1" key="1">
    <citation type="submission" date="2022-06" db="EMBL/GenBank/DDBJ databases">
        <title>Akkermansia biwalacus sp. nov., an anaerobic mucin-degrading bacterium isolated from human intestine.</title>
        <authorList>
            <person name="Kobayashi Y."/>
            <person name="Inoue S."/>
            <person name="Kawahara T."/>
            <person name="Kohda N."/>
        </authorList>
    </citation>
    <scope>NUCLEOTIDE SEQUENCE</scope>
    <source>
        <strain evidence="1">WON2089</strain>
    </source>
</reference>
<organism evidence="1 2">
    <name type="scientific">Akkermansia biwaensis</name>
    <dbReference type="NCBI Taxonomy" id="2946555"/>
    <lineage>
        <taxon>Bacteria</taxon>
        <taxon>Pseudomonadati</taxon>
        <taxon>Verrucomicrobiota</taxon>
        <taxon>Verrucomicrobiia</taxon>
        <taxon>Verrucomicrobiales</taxon>
        <taxon>Akkermansiaceae</taxon>
        <taxon>Akkermansia</taxon>
    </lineage>
</organism>
<name>A0ABM7ZHV6_9BACT</name>
<evidence type="ECO:0000313" key="2">
    <source>
        <dbReference type="Proteomes" id="UP001062263"/>
    </source>
</evidence>
<sequence>MPNVDMRREELGNSRKEEGSIWNFYFLLCLEQKIFFAELEDGKAADASMQLKHVLATFPEKVLAECPEYFRRAARKWKADCERELWETGEVSDELYCHNEQEMRLLLSKYLLKEAVQSSFQWLITEKEARDYSSVLWLLTPCGGGKKEMLDYFRELKRGIEEGRSVMAPVEAEDEI</sequence>
<dbReference type="EMBL" id="AP025943">
    <property type="protein sequence ID" value="BDL44225.1"/>
    <property type="molecule type" value="Genomic_DNA"/>
</dbReference>
<keyword evidence="2" id="KW-1185">Reference proteome</keyword>
<gene>
    <name evidence="1" type="ORF">Abiwalacus_17990</name>
</gene>
<accession>A0ABM7ZHV6</accession>
<dbReference type="Proteomes" id="UP001062263">
    <property type="component" value="Chromosome"/>
</dbReference>